<dbReference type="Proteomes" id="UP000807469">
    <property type="component" value="Unassembled WGS sequence"/>
</dbReference>
<name>A0A9P5YNP2_9AGAR</name>
<evidence type="ECO:0000313" key="2">
    <source>
        <dbReference type="Proteomes" id="UP000807469"/>
    </source>
</evidence>
<gene>
    <name evidence="1" type="ORF">BDN70DRAFT_925926</name>
</gene>
<comment type="caution">
    <text evidence="1">The sequence shown here is derived from an EMBL/GenBank/DDBJ whole genome shotgun (WGS) entry which is preliminary data.</text>
</comment>
<dbReference type="AlphaFoldDB" id="A0A9P5YNP2"/>
<protein>
    <submittedName>
        <fullName evidence="1">Uncharacterized protein</fullName>
    </submittedName>
</protein>
<reference evidence="1" key="1">
    <citation type="submission" date="2020-11" db="EMBL/GenBank/DDBJ databases">
        <authorList>
            <consortium name="DOE Joint Genome Institute"/>
            <person name="Ahrendt S."/>
            <person name="Riley R."/>
            <person name="Andreopoulos W."/>
            <person name="Labutti K."/>
            <person name="Pangilinan J."/>
            <person name="Ruiz-Duenas F.J."/>
            <person name="Barrasa J.M."/>
            <person name="Sanchez-Garcia M."/>
            <person name="Camarero S."/>
            <person name="Miyauchi S."/>
            <person name="Serrano A."/>
            <person name="Linde D."/>
            <person name="Babiker R."/>
            <person name="Drula E."/>
            <person name="Ayuso-Fernandez I."/>
            <person name="Pacheco R."/>
            <person name="Padilla G."/>
            <person name="Ferreira P."/>
            <person name="Barriuso J."/>
            <person name="Kellner H."/>
            <person name="Castanera R."/>
            <person name="Alfaro M."/>
            <person name="Ramirez L."/>
            <person name="Pisabarro A.G."/>
            <person name="Kuo A."/>
            <person name="Tritt A."/>
            <person name="Lipzen A."/>
            <person name="He G."/>
            <person name="Yan M."/>
            <person name="Ng V."/>
            <person name="Cullen D."/>
            <person name="Martin F."/>
            <person name="Rosso M.-N."/>
            <person name="Henrissat B."/>
            <person name="Hibbett D."/>
            <person name="Martinez A.T."/>
            <person name="Grigoriev I.V."/>
        </authorList>
    </citation>
    <scope>NUCLEOTIDE SEQUENCE</scope>
    <source>
        <strain evidence="1">CIRM-BRFM 674</strain>
    </source>
</reference>
<proteinExistence type="predicted"/>
<accession>A0A9P5YNP2</accession>
<sequence>MSRRCNEHTPSGFRAMDEPFEELEKSVAVSLAGAGERLNMSEMIDYGLRAETTRKKFAVQRTLAPHSENGGKISGLNFVTDLRMKNQASVEILVLFFLCFCQRVDAKAVNTKCCGASKVTQWVRRCVLGMKWVDDHLDQNDENVYEISKRPRFSEYEGPNYNTRAVGQAPQENRMCFGTAELAEDEQSENPLRPDTHDLDSVERRRYWILAEQNSQVSKFGVPRSKCTCIIFKCRDNLYLLNELLNVEFGPELTKL</sequence>
<dbReference type="EMBL" id="MU155599">
    <property type="protein sequence ID" value="KAF9471945.1"/>
    <property type="molecule type" value="Genomic_DNA"/>
</dbReference>
<evidence type="ECO:0000313" key="1">
    <source>
        <dbReference type="EMBL" id="KAF9471945.1"/>
    </source>
</evidence>
<keyword evidence="2" id="KW-1185">Reference proteome</keyword>
<organism evidence="1 2">
    <name type="scientific">Pholiota conissans</name>
    <dbReference type="NCBI Taxonomy" id="109636"/>
    <lineage>
        <taxon>Eukaryota</taxon>
        <taxon>Fungi</taxon>
        <taxon>Dikarya</taxon>
        <taxon>Basidiomycota</taxon>
        <taxon>Agaricomycotina</taxon>
        <taxon>Agaricomycetes</taxon>
        <taxon>Agaricomycetidae</taxon>
        <taxon>Agaricales</taxon>
        <taxon>Agaricineae</taxon>
        <taxon>Strophariaceae</taxon>
        <taxon>Pholiota</taxon>
    </lineage>
</organism>